<dbReference type="PANTHER" id="PTHR22546:SF0">
    <property type="entry name" value="PROTEIN POF1B"/>
    <property type="match status" value="1"/>
</dbReference>
<dbReference type="GO" id="GO:0051015">
    <property type="term" value="F:actin filament binding"/>
    <property type="evidence" value="ECO:0007669"/>
    <property type="project" value="TreeGrafter"/>
</dbReference>
<accession>A0A061A733</accession>
<dbReference type="InterPro" id="IPR026186">
    <property type="entry name" value="POF1B"/>
</dbReference>
<proteinExistence type="predicted"/>
<evidence type="ECO:0000313" key="2">
    <source>
        <dbReference type="EMBL" id="CDR18914.1"/>
    </source>
</evidence>
<dbReference type="PANTHER" id="PTHR22546">
    <property type="entry name" value="PREMATURE OVARIAN FAILURE, 1B"/>
    <property type="match status" value="1"/>
</dbReference>
<organism evidence="2 3">
    <name type="scientific">Oncorhynchus mykiss</name>
    <name type="common">Rainbow trout</name>
    <name type="synonym">Salmo gairdneri</name>
    <dbReference type="NCBI Taxonomy" id="8022"/>
    <lineage>
        <taxon>Eukaryota</taxon>
        <taxon>Metazoa</taxon>
        <taxon>Chordata</taxon>
        <taxon>Craniata</taxon>
        <taxon>Vertebrata</taxon>
        <taxon>Euteleostomi</taxon>
        <taxon>Actinopterygii</taxon>
        <taxon>Neopterygii</taxon>
        <taxon>Teleostei</taxon>
        <taxon>Protacanthopterygii</taxon>
        <taxon>Salmoniformes</taxon>
        <taxon>Salmonidae</taxon>
        <taxon>Salmoninae</taxon>
        <taxon>Oncorhynchus</taxon>
    </lineage>
</organism>
<dbReference type="GO" id="GO:0070830">
    <property type="term" value="P:bicellular tight junction assembly"/>
    <property type="evidence" value="ECO:0007669"/>
    <property type="project" value="TreeGrafter"/>
</dbReference>
<sequence length="116" mass="13443">MCVSDYLCTQLTRITTEYTTERSGDKSLQLRITQLLTTLEQREIVIKRQEEEIWRLQQKKSDSAKNVTTTTITKRYSNQYPLLGLLSDDFQSTLPVKDAKTIVIESRTGEIIKQVE</sequence>
<dbReference type="GO" id="GO:0005884">
    <property type="term" value="C:actin filament"/>
    <property type="evidence" value="ECO:0007669"/>
    <property type="project" value="TreeGrafter"/>
</dbReference>
<dbReference type="AlphaFoldDB" id="A0A061A733"/>
<protein>
    <submittedName>
        <fullName evidence="2">Uncharacterized protein</fullName>
    </submittedName>
</protein>
<evidence type="ECO:0000313" key="3">
    <source>
        <dbReference type="Proteomes" id="UP000193380"/>
    </source>
</evidence>
<dbReference type="GO" id="GO:0007015">
    <property type="term" value="P:actin filament organization"/>
    <property type="evidence" value="ECO:0007669"/>
    <property type="project" value="TreeGrafter"/>
</dbReference>
<gene>
    <name evidence="2" type="ORF">GSONMT00013708001</name>
</gene>
<evidence type="ECO:0000256" key="1">
    <source>
        <dbReference type="SAM" id="Coils"/>
    </source>
</evidence>
<dbReference type="EMBL" id="FR980783">
    <property type="protein sequence ID" value="CDR18914.1"/>
    <property type="molecule type" value="Genomic_DNA"/>
</dbReference>
<reference evidence="2" key="2">
    <citation type="submission" date="2014-03" db="EMBL/GenBank/DDBJ databases">
        <authorList>
            <person name="Genoscope - CEA"/>
        </authorList>
    </citation>
    <scope>NUCLEOTIDE SEQUENCE</scope>
</reference>
<name>A0A061A733_ONCMY</name>
<dbReference type="PaxDb" id="8022-A0A061A733"/>
<reference evidence="2" key="1">
    <citation type="journal article" date="2014" name="Nat. Commun.">
        <title>The rainbow trout genome provides novel insights into evolution after whole-genome duplication in vertebrates.</title>
        <authorList>
            <person name="Berthelot C."/>
            <person name="Brunet F."/>
            <person name="Chalopin D."/>
            <person name="Juanchich A."/>
            <person name="Bernard M."/>
            <person name="Noel B."/>
            <person name="Bento P."/>
            <person name="Da Silva C."/>
            <person name="Labadie K."/>
            <person name="Alberti A."/>
            <person name="Aury J.M."/>
            <person name="Louis A."/>
            <person name="Dehais P."/>
            <person name="Bardou P."/>
            <person name="Montfort J."/>
            <person name="Klopp C."/>
            <person name="Cabau C."/>
            <person name="Gaspin C."/>
            <person name="Thorgaard G.H."/>
            <person name="Boussaha M."/>
            <person name="Quillet E."/>
            <person name="Guyomard R."/>
            <person name="Galiana D."/>
            <person name="Bobe J."/>
            <person name="Volff J.N."/>
            <person name="Genet C."/>
            <person name="Wincker P."/>
            <person name="Jaillon O."/>
            <person name="Roest Crollius H."/>
            <person name="Guiguen Y."/>
        </authorList>
    </citation>
    <scope>NUCLEOTIDE SEQUENCE [LARGE SCALE GENOMIC DNA]</scope>
</reference>
<feature type="coiled-coil region" evidence="1">
    <location>
        <begin position="39"/>
        <end position="66"/>
    </location>
</feature>
<dbReference type="GO" id="GO:0005923">
    <property type="term" value="C:bicellular tight junction"/>
    <property type="evidence" value="ECO:0007669"/>
    <property type="project" value="TreeGrafter"/>
</dbReference>
<dbReference type="GO" id="GO:0005912">
    <property type="term" value="C:adherens junction"/>
    <property type="evidence" value="ECO:0007669"/>
    <property type="project" value="TreeGrafter"/>
</dbReference>
<dbReference type="GO" id="GO:0003382">
    <property type="term" value="P:epithelial cell morphogenesis"/>
    <property type="evidence" value="ECO:0007669"/>
    <property type="project" value="TreeGrafter"/>
</dbReference>
<dbReference type="Proteomes" id="UP000193380">
    <property type="component" value="Unassembled WGS sequence"/>
</dbReference>
<keyword evidence="1" id="KW-0175">Coiled coil</keyword>